<dbReference type="PROSITE" id="PS51257">
    <property type="entry name" value="PROKAR_LIPOPROTEIN"/>
    <property type="match status" value="1"/>
</dbReference>
<accession>A0A0H3ZKX7</accession>
<feature type="coiled-coil region" evidence="1">
    <location>
        <begin position="71"/>
        <end position="98"/>
    </location>
</feature>
<evidence type="ECO:0000313" key="2">
    <source>
        <dbReference type="EMBL" id="AKN36763.1"/>
    </source>
</evidence>
<evidence type="ECO:0000256" key="1">
    <source>
        <dbReference type="SAM" id="Coils"/>
    </source>
</evidence>
<dbReference type="EMBL" id="KP795512">
    <property type="protein sequence ID" value="AKN36763.1"/>
    <property type="molecule type" value="Genomic_DNA"/>
</dbReference>
<sequence>MKFTLKTLLRGLLFSLWSLILSAACLFAYQQVFSPIQQESFDSRWDALNQSLVLAMNESRDKERQARIEALNSLQFALDGLTQRIDKQQGEITELMNIQSNQGARLDELGLDSKKLEVLETKLQRLSRQSTTKRAPPVRAKPVVKPTVKTPTITAPFVLFDVQTRGHTQLAIVGKPGASTLAELSALQAGQHYLGWKITAVNDQHIEALYKGQRTTLTVGEG</sequence>
<name>A0A0H3ZKX7_9VIBR</name>
<organism evidence="2">
    <name type="scientific">Vibrio sp. FF_307</name>
    <dbReference type="NCBI Taxonomy" id="1652834"/>
    <lineage>
        <taxon>Bacteria</taxon>
        <taxon>Pseudomonadati</taxon>
        <taxon>Pseudomonadota</taxon>
        <taxon>Gammaproteobacteria</taxon>
        <taxon>Vibrionales</taxon>
        <taxon>Vibrionaceae</taxon>
        <taxon>Vibrio</taxon>
    </lineage>
</organism>
<protein>
    <submittedName>
        <fullName evidence="2">Uncharacterized protein</fullName>
    </submittedName>
</protein>
<keyword evidence="1" id="KW-0175">Coiled coil</keyword>
<dbReference type="AlphaFoldDB" id="A0A0H3ZKX7"/>
<proteinExistence type="predicted"/>
<reference evidence="2" key="1">
    <citation type="journal article" date="2015" name="MBio">
        <title>Eco-Evolutionary Dynamics of Episomes among Ecologically Cohesive Bacterial Populations.</title>
        <authorList>
            <person name="Xue H."/>
            <person name="Cordero O.X."/>
            <person name="Camas F.M."/>
            <person name="Trimble W."/>
            <person name="Meyer F."/>
            <person name="Guglielmini J."/>
            <person name="Rocha E.P."/>
            <person name="Polz M.F."/>
        </authorList>
    </citation>
    <scope>NUCLEOTIDE SEQUENCE</scope>
    <source>
        <strain evidence="2">FF_307</strain>
    </source>
</reference>